<dbReference type="EMBL" id="GDJX01017295">
    <property type="protein sequence ID" value="JAT50641.1"/>
    <property type="molecule type" value="Transcribed_RNA"/>
</dbReference>
<keyword evidence="3" id="KW-0221">Differentiation</keyword>
<feature type="coiled-coil region" evidence="6">
    <location>
        <begin position="185"/>
        <end position="219"/>
    </location>
</feature>
<dbReference type="PANTHER" id="PTHR33405:SF20">
    <property type="entry name" value="PROTEIN FLX-LIKE 3"/>
    <property type="match status" value="1"/>
</dbReference>
<keyword evidence="2" id="KW-0217">Developmental protein</keyword>
<sequence>MAGRGRMPRRLVLPGGYGDVLDGPPFQRGPPPPCPPPRAVYEEEIEIQMGEIRRLAGDNRRMVEDCKGLQRELAMAKEEIHRLNVLMADIRAGKDVQTRELLEKGMKMEADLRAMEPLRNEVVQLRADVQKLNALRQEQVQGLTLELSRTHADSKQVPSLKGEIDGLMQELMRVRTAFEYEKKGNAELVDQRQVMEKNLVSMARELEKLRAELTSGEARNWGAGGGYGLKLSSPEAGFPTSYGDGYGLHSGPDKAPLYGIGSGSWGAYEKSRIARR</sequence>
<evidence type="ECO:0000256" key="6">
    <source>
        <dbReference type="SAM" id="Coils"/>
    </source>
</evidence>
<dbReference type="GO" id="GO:0009908">
    <property type="term" value="P:flower development"/>
    <property type="evidence" value="ECO:0007669"/>
    <property type="project" value="UniProtKB-KW"/>
</dbReference>
<evidence type="ECO:0000256" key="5">
    <source>
        <dbReference type="ARBA" id="ARBA00023089"/>
    </source>
</evidence>
<dbReference type="GO" id="GO:0030154">
    <property type="term" value="P:cell differentiation"/>
    <property type="evidence" value="ECO:0007669"/>
    <property type="project" value="UniProtKB-KW"/>
</dbReference>
<evidence type="ECO:0000256" key="2">
    <source>
        <dbReference type="ARBA" id="ARBA00022473"/>
    </source>
</evidence>
<dbReference type="InterPro" id="IPR040353">
    <property type="entry name" value="FLX/FLX-like"/>
</dbReference>
<keyword evidence="4 6" id="KW-0175">Coiled coil</keyword>
<evidence type="ECO:0000256" key="1">
    <source>
        <dbReference type="ARBA" id="ARBA00005405"/>
    </source>
</evidence>
<organism evidence="7">
    <name type="scientific">Anthurium amnicola</name>
    <dbReference type="NCBI Taxonomy" id="1678845"/>
    <lineage>
        <taxon>Eukaryota</taxon>
        <taxon>Viridiplantae</taxon>
        <taxon>Streptophyta</taxon>
        <taxon>Embryophyta</taxon>
        <taxon>Tracheophyta</taxon>
        <taxon>Spermatophyta</taxon>
        <taxon>Magnoliopsida</taxon>
        <taxon>Liliopsida</taxon>
        <taxon>Araceae</taxon>
        <taxon>Pothoideae</taxon>
        <taxon>Potheae</taxon>
        <taxon>Anthurium</taxon>
    </lineage>
</organism>
<name>A0A1D1Y7M5_9ARAE</name>
<dbReference type="PANTHER" id="PTHR33405">
    <property type="entry name" value="PROTEIN FLX-LIKE 2"/>
    <property type="match status" value="1"/>
</dbReference>
<keyword evidence="5" id="KW-0287">Flowering</keyword>
<dbReference type="AlphaFoldDB" id="A0A1D1Y7M5"/>
<reference evidence="7" key="1">
    <citation type="submission" date="2015-07" db="EMBL/GenBank/DDBJ databases">
        <title>Transcriptome Assembly of Anthurium amnicola.</title>
        <authorList>
            <person name="Suzuki J."/>
        </authorList>
    </citation>
    <scope>NUCLEOTIDE SEQUENCE</scope>
</reference>
<gene>
    <name evidence="7" type="primary">myo2_0</name>
    <name evidence="7" type="ORF">g.116786</name>
</gene>
<proteinExistence type="inferred from homology"/>
<accession>A0A1D1Y7M5</accession>
<comment type="similarity">
    <text evidence="1">Belongs to the FLX family.</text>
</comment>
<evidence type="ECO:0000313" key="7">
    <source>
        <dbReference type="EMBL" id="JAT50641.1"/>
    </source>
</evidence>
<evidence type="ECO:0000256" key="3">
    <source>
        <dbReference type="ARBA" id="ARBA00022782"/>
    </source>
</evidence>
<evidence type="ECO:0000256" key="4">
    <source>
        <dbReference type="ARBA" id="ARBA00023054"/>
    </source>
</evidence>
<feature type="coiled-coil region" evidence="6">
    <location>
        <begin position="59"/>
        <end position="86"/>
    </location>
</feature>
<protein>
    <submittedName>
        <fullName evidence="7">Myosin type-2 heavy chain 1</fullName>
    </submittedName>
</protein>